<reference evidence="1 2" key="1">
    <citation type="journal article" date="2021" name="DNA Res.">
        <title>Genome analysis of Candida subhashii reveals its hybrid nature and dual mitochondrial genome conformations.</title>
        <authorList>
            <person name="Mixao V."/>
            <person name="Hegedusova E."/>
            <person name="Saus E."/>
            <person name="Pryszcz L.P."/>
            <person name="Cillingova A."/>
            <person name="Nosek J."/>
            <person name="Gabaldon T."/>
        </authorList>
    </citation>
    <scope>NUCLEOTIDE SEQUENCE [LARGE SCALE GENOMIC DNA]</scope>
    <source>
        <strain evidence="1 2">CBS 10753</strain>
    </source>
</reference>
<protein>
    <recommendedName>
        <fullName evidence="3">Transport and Golgi organization protein 2</fullName>
    </recommendedName>
</protein>
<dbReference type="OrthoDB" id="191601at2759"/>
<proteinExistence type="predicted"/>
<accession>A0A8J5QK65</accession>
<dbReference type="RefSeq" id="XP_049263706.1">
    <property type="nucleotide sequence ID" value="XM_049406832.1"/>
</dbReference>
<name>A0A8J5QK65_9ASCO</name>
<evidence type="ECO:0000313" key="1">
    <source>
        <dbReference type="EMBL" id="KAG7663474.1"/>
    </source>
</evidence>
<dbReference type="Pfam" id="PF05742">
    <property type="entry name" value="TANGO2"/>
    <property type="match status" value="1"/>
</dbReference>
<gene>
    <name evidence="1" type="ORF">J8A68_003021</name>
</gene>
<evidence type="ECO:0008006" key="3">
    <source>
        <dbReference type="Google" id="ProtNLM"/>
    </source>
</evidence>
<organism evidence="1 2">
    <name type="scientific">[Candida] subhashii</name>
    <dbReference type="NCBI Taxonomy" id="561895"/>
    <lineage>
        <taxon>Eukaryota</taxon>
        <taxon>Fungi</taxon>
        <taxon>Dikarya</taxon>
        <taxon>Ascomycota</taxon>
        <taxon>Saccharomycotina</taxon>
        <taxon>Pichiomycetes</taxon>
        <taxon>Debaryomycetaceae</taxon>
        <taxon>Spathaspora</taxon>
    </lineage>
</organism>
<dbReference type="GO" id="GO:0005794">
    <property type="term" value="C:Golgi apparatus"/>
    <property type="evidence" value="ECO:0007669"/>
    <property type="project" value="TreeGrafter"/>
</dbReference>
<dbReference type="GeneID" id="73469822"/>
<dbReference type="PANTHER" id="PTHR17985">
    <property type="entry name" value="SER/THR-RICH PROTEIN T10 IN DGCR REGION"/>
    <property type="match status" value="1"/>
</dbReference>
<dbReference type="InterPro" id="IPR008551">
    <property type="entry name" value="TANGO2"/>
</dbReference>
<dbReference type="EMBL" id="JAGSYN010000137">
    <property type="protein sequence ID" value="KAG7663474.1"/>
    <property type="molecule type" value="Genomic_DNA"/>
</dbReference>
<dbReference type="PANTHER" id="PTHR17985:SF8">
    <property type="entry name" value="TRANSPORT AND GOLGI ORGANIZATION PROTEIN 2 HOMOLOG"/>
    <property type="match status" value="1"/>
</dbReference>
<evidence type="ECO:0000313" key="2">
    <source>
        <dbReference type="Proteomes" id="UP000694255"/>
    </source>
</evidence>
<dbReference type="GO" id="GO:0007030">
    <property type="term" value="P:Golgi organization"/>
    <property type="evidence" value="ECO:0007669"/>
    <property type="project" value="TreeGrafter"/>
</dbReference>
<sequence>MCIAIATTEHPDYPFILLSNRDEYFKRPTMPVHFRTIEGDVKLLSPLDLARPEHGTWIGVTTSGKVAVLVNYHELDNNREVSRGVLPLAYLCSNESDDEWREGIKRELSKIGGFSLLYGKLSLNPETGKIDTLNILSNRGKHGKIFETCDYDELIHDEIQHKSTFGLSNSLYNQPWKKVAIGEDLLKDLMKEAANNCYSQEEVVEKCFELLSHDTYNREVAQTKDFDAKLMELRNSVFIPPLQRSGSNPNCVAVGKYYGTRTQTIILLDKEGNLNYYEKNIYTSDNLEKDDEVAHYKFNIFQSK</sequence>
<keyword evidence="2" id="KW-1185">Reference proteome</keyword>
<comment type="caution">
    <text evidence="1">The sequence shown here is derived from an EMBL/GenBank/DDBJ whole genome shotgun (WGS) entry which is preliminary data.</text>
</comment>
<dbReference type="Proteomes" id="UP000694255">
    <property type="component" value="Unassembled WGS sequence"/>
</dbReference>
<dbReference type="AlphaFoldDB" id="A0A8J5QK65"/>
<dbReference type="GO" id="GO:0009306">
    <property type="term" value="P:protein secretion"/>
    <property type="evidence" value="ECO:0007669"/>
    <property type="project" value="TreeGrafter"/>
</dbReference>